<feature type="coiled-coil region" evidence="1">
    <location>
        <begin position="120"/>
        <end position="171"/>
    </location>
</feature>
<comment type="caution">
    <text evidence="3">The sequence shown here is derived from an EMBL/GenBank/DDBJ whole genome shotgun (WGS) entry which is preliminary data.</text>
</comment>
<dbReference type="EMBL" id="JAMYWD010000005">
    <property type="protein sequence ID" value="KAJ4969686.1"/>
    <property type="molecule type" value="Genomic_DNA"/>
</dbReference>
<dbReference type="Proteomes" id="UP001141806">
    <property type="component" value="Unassembled WGS sequence"/>
</dbReference>
<dbReference type="AlphaFoldDB" id="A0A9Q0KFU1"/>
<accession>A0A9Q0KFU1</accession>
<evidence type="ECO:0000313" key="3">
    <source>
        <dbReference type="EMBL" id="KAJ4969686.1"/>
    </source>
</evidence>
<evidence type="ECO:0000313" key="4">
    <source>
        <dbReference type="Proteomes" id="UP001141806"/>
    </source>
</evidence>
<sequence length="261" mass="30207">MFFDGHNLIGDHDVYLDLVEARVANFDSLPLNVAFNCPSSRLTAKSSSEINQTDETDKSEGTSSCSGPHVDLVGHREALKALSDIYLINLMVERVRAWDAEHSSLTQDLKKERENTIAERRKVFEEREKVKKEKERVDREKKRVEEVEIKLKRLKEEKFDLEIKLKEAKDSVQIKVNDAIIEYRDSNELYENICESEQFKPLRQALGSVAGKQAFFKLRKHCSNCEISSKRGLLVMTSQALLWTLMPLLHQILIEKKRFNL</sequence>
<name>A0A9Q0KFU1_9MAGN</name>
<organism evidence="3 4">
    <name type="scientific">Protea cynaroides</name>
    <dbReference type="NCBI Taxonomy" id="273540"/>
    <lineage>
        <taxon>Eukaryota</taxon>
        <taxon>Viridiplantae</taxon>
        <taxon>Streptophyta</taxon>
        <taxon>Embryophyta</taxon>
        <taxon>Tracheophyta</taxon>
        <taxon>Spermatophyta</taxon>
        <taxon>Magnoliopsida</taxon>
        <taxon>Proteales</taxon>
        <taxon>Proteaceae</taxon>
        <taxon>Protea</taxon>
    </lineage>
</organism>
<evidence type="ECO:0000256" key="1">
    <source>
        <dbReference type="SAM" id="Coils"/>
    </source>
</evidence>
<feature type="region of interest" description="Disordered" evidence="2">
    <location>
        <begin position="44"/>
        <end position="69"/>
    </location>
</feature>
<reference evidence="3" key="1">
    <citation type="journal article" date="2023" name="Plant J.">
        <title>The genome of the king protea, Protea cynaroides.</title>
        <authorList>
            <person name="Chang J."/>
            <person name="Duong T.A."/>
            <person name="Schoeman C."/>
            <person name="Ma X."/>
            <person name="Roodt D."/>
            <person name="Barker N."/>
            <person name="Li Z."/>
            <person name="Van de Peer Y."/>
            <person name="Mizrachi E."/>
        </authorList>
    </citation>
    <scope>NUCLEOTIDE SEQUENCE</scope>
    <source>
        <tissue evidence="3">Young leaves</tissue>
    </source>
</reference>
<keyword evidence="4" id="KW-1185">Reference proteome</keyword>
<feature type="compositionally biased region" description="Polar residues" evidence="2">
    <location>
        <begin position="44"/>
        <end position="53"/>
    </location>
</feature>
<gene>
    <name evidence="3" type="ORF">NE237_002785</name>
</gene>
<proteinExistence type="predicted"/>
<protein>
    <submittedName>
        <fullName evidence="3">Uncharacterized protein</fullName>
    </submittedName>
</protein>
<keyword evidence="1" id="KW-0175">Coiled coil</keyword>
<evidence type="ECO:0000256" key="2">
    <source>
        <dbReference type="SAM" id="MobiDB-lite"/>
    </source>
</evidence>